<sequence length="197" mass="21794">MSMAISTPINYKTNQETRSFGKYAKEYQQPKQQGEQKYIRNKRSLEAFWWDRVGEVVERKVKEGEVLELAKKLGTKPESKVGELAELDGLEERKVTDLGWDLARKVAGEDGEGIDVVGGGAACDAIPVAAVGDFLDTAEAVANHLSIQLENPSLDLDEQETLDELANASGTEFEIPENFDEQVDIDDSSMGTNWPRS</sequence>
<accession>A0A2N9F0J9</accession>
<proteinExistence type="predicted"/>
<feature type="region of interest" description="Disordered" evidence="1">
    <location>
        <begin position="170"/>
        <end position="197"/>
    </location>
</feature>
<organism evidence="2">
    <name type="scientific">Fagus sylvatica</name>
    <name type="common">Beechnut</name>
    <dbReference type="NCBI Taxonomy" id="28930"/>
    <lineage>
        <taxon>Eukaryota</taxon>
        <taxon>Viridiplantae</taxon>
        <taxon>Streptophyta</taxon>
        <taxon>Embryophyta</taxon>
        <taxon>Tracheophyta</taxon>
        <taxon>Spermatophyta</taxon>
        <taxon>Magnoliopsida</taxon>
        <taxon>eudicotyledons</taxon>
        <taxon>Gunneridae</taxon>
        <taxon>Pentapetalae</taxon>
        <taxon>rosids</taxon>
        <taxon>fabids</taxon>
        <taxon>Fagales</taxon>
        <taxon>Fagaceae</taxon>
        <taxon>Fagus</taxon>
    </lineage>
</organism>
<evidence type="ECO:0000256" key="1">
    <source>
        <dbReference type="SAM" id="MobiDB-lite"/>
    </source>
</evidence>
<name>A0A2N9F0J9_FAGSY</name>
<dbReference type="AlphaFoldDB" id="A0A2N9F0J9"/>
<protein>
    <submittedName>
        <fullName evidence="2">Uncharacterized protein</fullName>
    </submittedName>
</protein>
<feature type="compositionally biased region" description="Acidic residues" evidence="1">
    <location>
        <begin position="174"/>
        <end position="187"/>
    </location>
</feature>
<dbReference type="EMBL" id="OIVN01000445">
    <property type="protein sequence ID" value="SPC80324.1"/>
    <property type="molecule type" value="Genomic_DNA"/>
</dbReference>
<evidence type="ECO:0000313" key="2">
    <source>
        <dbReference type="EMBL" id="SPC80324.1"/>
    </source>
</evidence>
<reference evidence="2" key="1">
    <citation type="submission" date="2018-02" db="EMBL/GenBank/DDBJ databases">
        <authorList>
            <person name="Cohen D.B."/>
            <person name="Kent A.D."/>
        </authorList>
    </citation>
    <scope>NUCLEOTIDE SEQUENCE</scope>
</reference>
<gene>
    <name evidence="2" type="ORF">FSB_LOCUS8206</name>
</gene>